<evidence type="ECO:0000313" key="1">
    <source>
        <dbReference type="EMBL" id="SBT30574.1"/>
    </source>
</evidence>
<dbReference type="EMBL" id="FLRD01000004">
    <property type="protein sequence ID" value="SBT30574.1"/>
    <property type="molecule type" value="Genomic_DNA"/>
</dbReference>
<protein>
    <submittedName>
        <fullName evidence="2">Uncharacterized protein</fullName>
    </submittedName>
</protein>
<evidence type="ECO:0000313" key="4">
    <source>
        <dbReference type="Proteomes" id="UP000078555"/>
    </source>
</evidence>
<dbReference type="EMBL" id="FLRE01000012">
    <property type="protein sequence ID" value="SBT31108.1"/>
    <property type="molecule type" value="Genomic_DNA"/>
</dbReference>
<sequence length="75" mass="8397">MNRWWYTCIYEVYTCIDSTYADICGKVGMLPCTTPPLPCATPSIFDPFCVYVVTSGLLSPILAKYDPRFVDTSGK</sequence>
<evidence type="ECO:0000313" key="2">
    <source>
        <dbReference type="EMBL" id="SBT31108.1"/>
    </source>
</evidence>
<organism evidence="2 3">
    <name type="scientific">Plasmodium ovale wallikeri</name>
    <dbReference type="NCBI Taxonomy" id="864142"/>
    <lineage>
        <taxon>Eukaryota</taxon>
        <taxon>Sar</taxon>
        <taxon>Alveolata</taxon>
        <taxon>Apicomplexa</taxon>
        <taxon>Aconoidasida</taxon>
        <taxon>Haemosporida</taxon>
        <taxon>Plasmodiidae</taxon>
        <taxon>Plasmodium</taxon>
        <taxon>Plasmodium (Plasmodium)</taxon>
    </lineage>
</organism>
<gene>
    <name evidence="1" type="ORF">POVWA1_002400</name>
    <name evidence="2" type="ORF">POVWA2_002340</name>
</gene>
<name>A0A1A8YHT2_PLAOA</name>
<reference evidence="3 4" key="1">
    <citation type="submission" date="2016-05" db="EMBL/GenBank/DDBJ databases">
        <authorList>
            <person name="Naeem Raeece"/>
        </authorList>
    </citation>
    <scope>NUCLEOTIDE SEQUENCE [LARGE SCALE GENOMIC DNA]</scope>
</reference>
<dbReference type="Proteomes" id="UP000078550">
    <property type="component" value="Unassembled WGS sequence"/>
</dbReference>
<evidence type="ECO:0000313" key="3">
    <source>
        <dbReference type="Proteomes" id="UP000078550"/>
    </source>
</evidence>
<accession>A0A1A8YHT2</accession>
<dbReference type="AlphaFoldDB" id="A0A1A8YHT2"/>
<reference evidence="2" key="2">
    <citation type="submission" date="2016-05" db="EMBL/GenBank/DDBJ databases">
        <authorList>
            <person name="Lavstsen T."/>
            <person name="Jespersen J.S."/>
        </authorList>
    </citation>
    <scope>NUCLEOTIDE SEQUENCE [LARGE SCALE GENOMIC DNA]</scope>
</reference>
<keyword evidence="4" id="KW-1185">Reference proteome</keyword>
<dbReference type="Proteomes" id="UP000078555">
    <property type="component" value="Unassembled WGS sequence"/>
</dbReference>
<proteinExistence type="predicted"/>